<evidence type="ECO:0000259" key="6">
    <source>
        <dbReference type="PROSITE" id="PS50853"/>
    </source>
</evidence>
<dbReference type="SUPFAM" id="SSF49265">
    <property type="entry name" value="Fibronectin type III"/>
    <property type="match status" value="2"/>
</dbReference>
<dbReference type="CDD" id="cd00198">
    <property type="entry name" value="vWFA"/>
    <property type="match status" value="1"/>
</dbReference>
<dbReference type="PANTHER" id="PTHR46708">
    <property type="entry name" value="TENASCIN"/>
    <property type="match status" value="1"/>
</dbReference>
<dbReference type="SUPFAM" id="SSF53300">
    <property type="entry name" value="vWA-like"/>
    <property type="match status" value="1"/>
</dbReference>
<dbReference type="InterPro" id="IPR013783">
    <property type="entry name" value="Ig-like_fold"/>
</dbReference>
<dbReference type="Gene3D" id="2.60.40.10">
    <property type="entry name" value="Immunoglobulins"/>
    <property type="match status" value="2"/>
</dbReference>
<dbReference type="Proteomes" id="UP000887565">
    <property type="component" value="Unplaced"/>
</dbReference>
<keyword evidence="4" id="KW-1133">Transmembrane helix</keyword>
<feature type="compositionally biased region" description="Polar residues" evidence="3">
    <location>
        <begin position="685"/>
        <end position="703"/>
    </location>
</feature>
<dbReference type="WBParaSite" id="nRc.2.0.1.t13424-RA">
    <property type="protein sequence ID" value="nRc.2.0.1.t13424-RA"/>
    <property type="gene ID" value="nRc.2.0.1.g13424"/>
</dbReference>
<name>A0A915IHZ5_ROMCU</name>
<feature type="domain" description="Fibronectin type-III" evidence="6">
    <location>
        <begin position="102"/>
        <end position="196"/>
    </location>
</feature>
<dbReference type="InterPro" id="IPR050991">
    <property type="entry name" value="ECM_Regulatory_Proteins"/>
</dbReference>
<protein>
    <submittedName>
        <fullName evidence="8">Uncharacterized protein</fullName>
    </submittedName>
</protein>
<feature type="transmembrane region" description="Helical" evidence="4">
    <location>
        <begin position="16"/>
        <end position="34"/>
    </location>
</feature>
<dbReference type="PANTHER" id="PTHR46708:SF2">
    <property type="entry name" value="FIBRONECTIN TYPE-III DOMAIN-CONTAINING PROTEIN"/>
    <property type="match status" value="1"/>
</dbReference>
<accession>A0A915IHZ5</accession>
<dbReference type="InterPro" id="IPR002035">
    <property type="entry name" value="VWF_A"/>
</dbReference>
<dbReference type="GO" id="GO:0005576">
    <property type="term" value="C:extracellular region"/>
    <property type="evidence" value="ECO:0007669"/>
    <property type="project" value="UniProtKB-SubCell"/>
</dbReference>
<keyword evidence="2" id="KW-0677">Repeat</keyword>
<dbReference type="InterPro" id="IPR036465">
    <property type="entry name" value="vWFA_dom_sf"/>
</dbReference>
<sequence length="750" mass="82630">MRVFDTLRLNRPMKKIVCKMLIGFKISSFILYYTPINFTIEESSPKWKAVEVDKDFIVDSFSRPITFLKANSSYAFKLAPVVDTSVGQPSAIAQLSTAANVPPQPAQIRLENLTAENVVVAWNRTMDIDGPDPGHYNVYIKEAGQVIEQILPGVLAYDRIQLELKPATKYSVRIAAIGPGGPSPKTSAITFETMASLNVTTTPRELKVPTTTQISEFGQKTAAFTPGPSFIMTEELTARTTLNGEEQITPSTLSTARSPAGFEDITRGVVTHAASTVNRIDRLRSRLPIDQLKLYTDALESCDAVGGSMLPTDVVFVVDMSNHPNRIDYNLIVDGITKIITILSDYRVPQTNERTRDENIDQLFDILKNTDHLTGYSRYRIPDAILEARDILGEPGSRKSARKIILLVTDGEYPVDEMKAAIDELTHHNVSILVIGVGPGADDVRTLTPRDDDGISRNTFLARTAVHFDKNVAPEVIRRICSLEPPAPFTKPDVPELQKAQSKVSIIKAQFSGPSEIEMEWTVENIQPDNIKGFEVSYVDVKESLERKIPVNGQARALTLSDVTPEDYVVTVKAVSVLPNETVTSMPVTIKKPPPSPFTESTTGRYSVDVDSRPVTPYSVFSSTIPPSQVQVVPKCNCTCQLSIKIKRGRCFYEDDGVDGMSATGSNEITVDLDEILRGRSTRANCSRNGEGRNSVSAEQRTNAPEILHHENPVPKEKEFECPCVLPVYGEVCPPGYSFKSGKCRGKCDS</sequence>
<dbReference type="InterPro" id="IPR036116">
    <property type="entry name" value="FN3_sf"/>
</dbReference>
<keyword evidence="7" id="KW-1185">Reference proteome</keyword>
<evidence type="ECO:0000313" key="7">
    <source>
        <dbReference type="Proteomes" id="UP000887565"/>
    </source>
</evidence>
<dbReference type="Gene3D" id="3.40.50.410">
    <property type="entry name" value="von Willebrand factor, type A domain"/>
    <property type="match status" value="1"/>
</dbReference>
<dbReference type="Pfam" id="PF00092">
    <property type="entry name" value="VWA"/>
    <property type="match status" value="1"/>
</dbReference>
<feature type="region of interest" description="Disordered" evidence="3">
    <location>
        <begin position="685"/>
        <end position="704"/>
    </location>
</feature>
<evidence type="ECO:0000313" key="8">
    <source>
        <dbReference type="WBParaSite" id="nRc.2.0.1.t13424-RA"/>
    </source>
</evidence>
<evidence type="ECO:0000256" key="3">
    <source>
        <dbReference type="SAM" id="MobiDB-lite"/>
    </source>
</evidence>
<dbReference type="SMART" id="SM00060">
    <property type="entry name" value="FN3"/>
    <property type="match status" value="2"/>
</dbReference>
<evidence type="ECO:0000256" key="1">
    <source>
        <dbReference type="ARBA" id="ARBA00004239"/>
    </source>
</evidence>
<dbReference type="AlphaFoldDB" id="A0A915IHZ5"/>
<proteinExistence type="predicted"/>
<evidence type="ECO:0000256" key="2">
    <source>
        <dbReference type="ARBA" id="ARBA00022737"/>
    </source>
</evidence>
<evidence type="ECO:0000259" key="5">
    <source>
        <dbReference type="PROSITE" id="PS50234"/>
    </source>
</evidence>
<keyword evidence="4" id="KW-0812">Transmembrane</keyword>
<dbReference type="PROSITE" id="PS50853">
    <property type="entry name" value="FN3"/>
    <property type="match status" value="1"/>
</dbReference>
<dbReference type="CDD" id="cd00063">
    <property type="entry name" value="FN3"/>
    <property type="match status" value="2"/>
</dbReference>
<comment type="subcellular location">
    <subcellularLocation>
        <location evidence="1">Secreted</location>
        <location evidence="1">Extracellular space</location>
    </subcellularLocation>
</comment>
<keyword evidence="4" id="KW-0472">Membrane</keyword>
<organism evidence="7 8">
    <name type="scientific">Romanomermis culicivorax</name>
    <name type="common">Nematode worm</name>
    <dbReference type="NCBI Taxonomy" id="13658"/>
    <lineage>
        <taxon>Eukaryota</taxon>
        <taxon>Metazoa</taxon>
        <taxon>Ecdysozoa</taxon>
        <taxon>Nematoda</taxon>
        <taxon>Enoplea</taxon>
        <taxon>Dorylaimia</taxon>
        <taxon>Mermithida</taxon>
        <taxon>Mermithoidea</taxon>
        <taxon>Mermithidae</taxon>
        <taxon>Romanomermis</taxon>
    </lineage>
</organism>
<dbReference type="InterPro" id="IPR003961">
    <property type="entry name" value="FN3_dom"/>
</dbReference>
<dbReference type="PROSITE" id="PS50234">
    <property type="entry name" value="VWFA"/>
    <property type="match status" value="1"/>
</dbReference>
<reference evidence="8" key="1">
    <citation type="submission" date="2022-11" db="UniProtKB">
        <authorList>
            <consortium name="WormBaseParasite"/>
        </authorList>
    </citation>
    <scope>IDENTIFICATION</scope>
</reference>
<feature type="domain" description="VWFA" evidence="5">
    <location>
        <begin position="313"/>
        <end position="480"/>
    </location>
</feature>
<evidence type="ECO:0000256" key="4">
    <source>
        <dbReference type="SAM" id="Phobius"/>
    </source>
</evidence>